<feature type="compositionally biased region" description="Basic and acidic residues" evidence="2">
    <location>
        <begin position="31"/>
        <end position="40"/>
    </location>
</feature>
<feature type="domain" description="HSac2" evidence="3">
    <location>
        <begin position="113"/>
        <end position="206"/>
    </location>
</feature>
<evidence type="ECO:0000313" key="5">
    <source>
        <dbReference type="Proteomes" id="UP001516400"/>
    </source>
</evidence>
<comment type="caution">
    <text evidence="4">The sequence shown here is derived from an EMBL/GenBank/DDBJ whole genome shotgun (WGS) entry which is preliminary data.</text>
</comment>
<name>A0ABD2MPE9_9CUCU</name>
<evidence type="ECO:0000313" key="4">
    <source>
        <dbReference type="EMBL" id="KAL3268099.1"/>
    </source>
</evidence>
<dbReference type="InterPro" id="IPR034753">
    <property type="entry name" value="hSac2"/>
</dbReference>
<accession>A0ABD2MPE9</accession>
<dbReference type="InterPro" id="IPR040242">
    <property type="entry name" value="TPRG1-like"/>
</dbReference>
<sequence length="206" mass="23193">MIEEYNLEDDSSSQFRGGSLRIHPGGSKSELLPKSRDNSSLEKENAKVNANCHWGQSFISPLTSIPGKLSVNLWSSKPEVKIERTPSQVASLPHQKTIQSSVVIPEDPSNYFTFRDGVVENAVKECRDEFLDEESDGPLLAYFLLTQINHWDTDKERLLLLTPKTLVIAKYDFIALKRLGYKKLPLDLVEQLHIGDLVYPNGSLIP</sequence>
<evidence type="ECO:0000256" key="2">
    <source>
        <dbReference type="SAM" id="MobiDB-lite"/>
    </source>
</evidence>
<reference evidence="4 5" key="1">
    <citation type="journal article" date="2021" name="BMC Biol.">
        <title>Horizontally acquired antibacterial genes associated with adaptive radiation of ladybird beetles.</title>
        <authorList>
            <person name="Li H.S."/>
            <person name="Tang X.F."/>
            <person name="Huang Y.H."/>
            <person name="Xu Z.Y."/>
            <person name="Chen M.L."/>
            <person name="Du X.Y."/>
            <person name="Qiu B.Y."/>
            <person name="Chen P.T."/>
            <person name="Zhang W."/>
            <person name="Slipinski A."/>
            <person name="Escalona H.E."/>
            <person name="Waterhouse R.M."/>
            <person name="Zwick A."/>
            <person name="Pang H."/>
        </authorList>
    </citation>
    <scope>NUCLEOTIDE SEQUENCE [LARGE SCALE GENOMIC DNA]</scope>
    <source>
        <strain evidence="4">SYSU2018</strain>
    </source>
</reference>
<gene>
    <name evidence="4" type="ORF">HHI36_007226</name>
</gene>
<dbReference type="PROSITE" id="PS51791">
    <property type="entry name" value="HSAC2"/>
    <property type="match status" value="1"/>
</dbReference>
<dbReference type="EMBL" id="JABFTP020000021">
    <property type="protein sequence ID" value="KAL3268099.1"/>
    <property type="molecule type" value="Genomic_DNA"/>
</dbReference>
<feature type="region of interest" description="Disordered" evidence="2">
    <location>
        <begin position="1"/>
        <end position="40"/>
    </location>
</feature>
<dbReference type="PANTHER" id="PTHR31108:SF1">
    <property type="entry name" value="HSAC2 DOMAIN-CONTAINING PROTEIN"/>
    <property type="match status" value="1"/>
</dbReference>
<comment type="similarity">
    <text evidence="1">Belongs to the TPRG1 family.</text>
</comment>
<dbReference type="PANTHER" id="PTHR31108">
    <property type="entry name" value="TUMOR PROTEIN P63-REGULATED GENE 1-LIKE PROTEIN"/>
    <property type="match status" value="1"/>
</dbReference>
<dbReference type="Proteomes" id="UP001516400">
    <property type="component" value="Unassembled WGS sequence"/>
</dbReference>
<evidence type="ECO:0000259" key="3">
    <source>
        <dbReference type="PROSITE" id="PS51791"/>
    </source>
</evidence>
<dbReference type="AlphaFoldDB" id="A0ABD2MPE9"/>
<proteinExistence type="inferred from homology"/>
<dbReference type="Pfam" id="PF12456">
    <property type="entry name" value="hSac2"/>
    <property type="match status" value="1"/>
</dbReference>
<organism evidence="4 5">
    <name type="scientific">Cryptolaemus montrouzieri</name>
    <dbReference type="NCBI Taxonomy" id="559131"/>
    <lineage>
        <taxon>Eukaryota</taxon>
        <taxon>Metazoa</taxon>
        <taxon>Ecdysozoa</taxon>
        <taxon>Arthropoda</taxon>
        <taxon>Hexapoda</taxon>
        <taxon>Insecta</taxon>
        <taxon>Pterygota</taxon>
        <taxon>Neoptera</taxon>
        <taxon>Endopterygota</taxon>
        <taxon>Coleoptera</taxon>
        <taxon>Polyphaga</taxon>
        <taxon>Cucujiformia</taxon>
        <taxon>Coccinelloidea</taxon>
        <taxon>Coccinellidae</taxon>
        <taxon>Scymninae</taxon>
        <taxon>Scymnini</taxon>
        <taxon>Cryptolaemus</taxon>
    </lineage>
</organism>
<dbReference type="InterPro" id="IPR022158">
    <property type="entry name" value="Inositol_phosphatase"/>
</dbReference>
<protein>
    <recommendedName>
        <fullName evidence="3">HSac2 domain-containing protein</fullName>
    </recommendedName>
</protein>
<feature type="compositionally biased region" description="Acidic residues" evidence="2">
    <location>
        <begin position="1"/>
        <end position="11"/>
    </location>
</feature>
<keyword evidence="5" id="KW-1185">Reference proteome</keyword>
<evidence type="ECO:0000256" key="1">
    <source>
        <dbReference type="ARBA" id="ARBA00009163"/>
    </source>
</evidence>